<keyword evidence="7" id="KW-1185">Reference proteome</keyword>
<comment type="caution">
    <text evidence="6">The sequence shown here is derived from an EMBL/GenBank/DDBJ whole genome shotgun (WGS) entry which is preliminary data.</text>
</comment>
<dbReference type="AlphaFoldDB" id="A0A4R6IV58"/>
<dbReference type="RefSeq" id="WP_133474340.1">
    <property type="nucleotide sequence ID" value="NZ_SNWP01000011.1"/>
</dbReference>
<evidence type="ECO:0000313" key="6">
    <source>
        <dbReference type="EMBL" id="TDO26492.1"/>
    </source>
</evidence>
<dbReference type="Gene3D" id="2.102.10.10">
    <property type="entry name" value="Rieske [2Fe-2S] iron-sulphur domain"/>
    <property type="match status" value="1"/>
</dbReference>
<dbReference type="Pfam" id="PF00355">
    <property type="entry name" value="Rieske"/>
    <property type="match status" value="1"/>
</dbReference>
<keyword evidence="1" id="KW-0001">2Fe-2S</keyword>
<dbReference type="PROSITE" id="PS51296">
    <property type="entry name" value="RIESKE"/>
    <property type="match status" value="1"/>
</dbReference>
<protein>
    <submittedName>
        <fullName evidence="6">Rieske Fe-S protein</fullName>
    </submittedName>
</protein>
<organism evidence="6 7">
    <name type="scientific">Sediminibacterium goheungense</name>
    <dbReference type="NCBI Taxonomy" id="1086393"/>
    <lineage>
        <taxon>Bacteria</taxon>
        <taxon>Pseudomonadati</taxon>
        <taxon>Bacteroidota</taxon>
        <taxon>Chitinophagia</taxon>
        <taxon>Chitinophagales</taxon>
        <taxon>Chitinophagaceae</taxon>
        <taxon>Sediminibacterium</taxon>
    </lineage>
</organism>
<accession>A0A4R6IV58</accession>
<dbReference type="InterPro" id="IPR036922">
    <property type="entry name" value="Rieske_2Fe-2S_sf"/>
</dbReference>
<dbReference type="InterPro" id="IPR017941">
    <property type="entry name" value="Rieske_2Fe-2S"/>
</dbReference>
<dbReference type="Proteomes" id="UP000295741">
    <property type="component" value="Unassembled WGS sequence"/>
</dbReference>
<proteinExistence type="predicted"/>
<keyword evidence="2" id="KW-0479">Metal-binding</keyword>
<evidence type="ECO:0000256" key="3">
    <source>
        <dbReference type="ARBA" id="ARBA00023004"/>
    </source>
</evidence>
<sequence>MKRRKFLVQAATPFLVFCASCGKSGDTPRKDTVDFMIDLNNDLLAIGSSIVRSGVIVVRRNTGNLIGSFIAFQVECTHAANPIVWNQAQQQFNCNLHGSIFSSTGAVVNGPANRSLQPYNLQLNGTQLRISG</sequence>
<dbReference type="GO" id="GO:0051537">
    <property type="term" value="F:2 iron, 2 sulfur cluster binding"/>
    <property type="evidence" value="ECO:0007669"/>
    <property type="project" value="UniProtKB-KW"/>
</dbReference>
<dbReference type="OrthoDB" id="165343at2"/>
<name>A0A4R6IV58_9BACT</name>
<evidence type="ECO:0000256" key="1">
    <source>
        <dbReference type="ARBA" id="ARBA00022714"/>
    </source>
</evidence>
<keyword evidence="3" id="KW-0408">Iron</keyword>
<dbReference type="EMBL" id="SNWP01000011">
    <property type="protein sequence ID" value="TDO26492.1"/>
    <property type="molecule type" value="Genomic_DNA"/>
</dbReference>
<evidence type="ECO:0000259" key="5">
    <source>
        <dbReference type="PROSITE" id="PS51296"/>
    </source>
</evidence>
<gene>
    <name evidence="6" type="ORF">BC659_1798</name>
</gene>
<evidence type="ECO:0000256" key="4">
    <source>
        <dbReference type="ARBA" id="ARBA00023014"/>
    </source>
</evidence>
<reference evidence="6 7" key="1">
    <citation type="submission" date="2019-03" db="EMBL/GenBank/DDBJ databases">
        <title>Genomic Encyclopedia of Archaeal and Bacterial Type Strains, Phase II (KMG-II): from individual species to whole genera.</title>
        <authorList>
            <person name="Goeker M."/>
        </authorList>
    </citation>
    <scope>NUCLEOTIDE SEQUENCE [LARGE SCALE GENOMIC DNA]</scope>
    <source>
        <strain evidence="6 7">DSM 28323</strain>
    </source>
</reference>
<feature type="domain" description="Rieske" evidence="5">
    <location>
        <begin position="67"/>
        <end position="130"/>
    </location>
</feature>
<dbReference type="SUPFAM" id="SSF50022">
    <property type="entry name" value="ISP domain"/>
    <property type="match status" value="1"/>
</dbReference>
<evidence type="ECO:0000256" key="2">
    <source>
        <dbReference type="ARBA" id="ARBA00022723"/>
    </source>
</evidence>
<evidence type="ECO:0000313" key="7">
    <source>
        <dbReference type="Proteomes" id="UP000295741"/>
    </source>
</evidence>
<keyword evidence="4" id="KW-0411">Iron-sulfur</keyword>
<dbReference type="GO" id="GO:0046872">
    <property type="term" value="F:metal ion binding"/>
    <property type="evidence" value="ECO:0007669"/>
    <property type="project" value="UniProtKB-KW"/>
</dbReference>